<evidence type="ECO:0000313" key="5">
    <source>
        <dbReference type="Proteomes" id="UP001107558"/>
    </source>
</evidence>
<dbReference type="Proteomes" id="UP001107558">
    <property type="component" value="Chromosome 3"/>
</dbReference>
<proteinExistence type="predicted"/>
<evidence type="ECO:0000256" key="2">
    <source>
        <dbReference type="ARBA" id="ARBA00022737"/>
    </source>
</evidence>
<keyword evidence="1" id="KW-0433">Leucine-rich repeat</keyword>
<evidence type="ECO:0000313" key="4">
    <source>
        <dbReference type="EMBL" id="KAG5670880.1"/>
    </source>
</evidence>
<name>A0A9J6BMD0_POLVA</name>
<accession>A0A9J6BMD0</accession>
<sequence length="345" mass="40897">MKFLIFFFIFFFIKFSESRDCGAYSNKNEYKIDFDHETGIVTCCDFENCQVNITELSSEATIFANKLVRIYKTTEINFYSSSVLNLINSTIGVKNNLQIYRADETSFKSISYKNFLKMYELKILELINGELTTICSNTFNDLISLEELNLENNEIKFLHPNLLKNLMNLKKINLSDNSIEILHPLMFQFLINLEEIYFRGNELVYLDGKQFRNNIKISVLYLNENNFNFIHSTTFDNLKYLKDFNIDENPCINEIIYEYDNSSYLITSELKKNLIENCNRIDENIQNINEKIELYLKWFKRKSFMNNCKLQKSSTYEDFKLNSANKLFLNFTIFLLISFSFNNLL</sequence>
<dbReference type="AlphaFoldDB" id="A0A9J6BMD0"/>
<reference evidence="4" key="1">
    <citation type="submission" date="2021-03" db="EMBL/GenBank/DDBJ databases">
        <title>Chromosome level genome of the anhydrobiotic midge Polypedilum vanderplanki.</title>
        <authorList>
            <person name="Yoshida Y."/>
            <person name="Kikawada T."/>
            <person name="Gusev O."/>
        </authorList>
    </citation>
    <scope>NUCLEOTIDE SEQUENCE</scope>
    <source>
        <strain evidence="4">NIAS01</strain>
        <tissue evidence="4">Whole body or cell culture</tissue>
    </source>
</reference>
<keyword evidence="2" id="KW-0677">Repeat</keyword>
<feature type="chain" id="PRO_5039911366" description="Leucine rich repeat protein" evidence="3">
    <location>
        <begin position="19"/>
        <end position="345"/>
    </location>
</feature>
<dbReference type="SUPFAM" id="SSF52058">
    <property type="entry name" value="L domain-like"/>
    <property type="match status" value="1"/>
</dbReference>
<evidence type="ECO:0008006" key="6">
    <source>
        <dbReference type="Google" id="ProtNLM"/>
    </source>
</evidence>
<gene>
    <name evidence="4" type="ORF">PVAND_001112</name>
</gene>
<evidence type="ECO:0000256" key="1">
    <source>
        <dbReference type="ARBA" id="ARBA00022614"/>
    </source>
</evidence>
<dbReference type="PROSITE" id="PS51450">
    <property type="entry name" value="LRR"/>
    <property type="match status" value="1"/>
</dbReference>
<dbReference type="InterPro" id="IPR003591">
    <property type="entry name" value="Leu-rich_rpt_typical-subtyp"/>
</dbReference>
<dbReference type="InterPro" id="IPR032675">
    <property type="entry name" value="LRR_dom_sf"/>
</dbReference>
<evidence type="ECO:0000256" key="3">
    <source>
        <dbReference type="SAM" id="SignalP"/>
    </source>
</evidence>
<keyword evidence="5" id="KW-1185">Reference proteome</keyword>
<dbReference type="PANTHER" id="PTHR24366">
    <property type="entry name" value="IG(IMMUNOGLOBULIN) AND LRR(LEUCINE RICH REPEAT) DOMAINS"/>
    <property type="match status" value="1"/>
</dbReference>
<dbReference type="InterPro" id="IPR001611">
    <property type="entry name" value="Leu-rich_rpt"/>
</dbReference>
<dbReference type="Gene3D" id="3.80.10.10">
    <property type="entry name" value="Ribonuclease Inhibitor"/>
    <property type="match status" value="1"/>
</dbReference>
<dbReference type="SMART" id="SM00369">
    <property type="entry name" value="LRR_TYP"/>
    <property type="match status" value="5"/>
</dbReference>
<dbReference type="Pfam" id="PF13855">
    <property type="entry name" value="LRR_8"/>
    <property type="match status" value="1"/>
</dbReference>
<feature type="signal peptide" evidence="3">
    <location>
        <begin position="1"/>
        <end position="18"/>
    </location>
</feature>
<dbReference type="EMBL" id="JADBJN010000003">
    <property type="protein sequence ID" value="KAG5670880.1"/>
    <property type="molecule type" value="Genomic_DNA"/>
</dbReference>
<comment type="caution">
    <text evidence="4">The sequence shown here is derived from an EMBL/GenBank/DDBJ whole genome shotgun (WGS) entry which is preliminary data.</text>
</comment>
<organism evidence="4 5">
    <name type="scientific">Polypedilum vanderplanki</name>
    <name type="common">Sleeping chironomid midge</name>
    <dbReference type="NCBI Taxonomy" id="319348"/>
    <lineage>
        <taxon>Eukaryota</taxon>
        <taxon>Metazoa</taxon>
        <taxon>Ecdysozoa</taxon>
        <taxon>Arthropoda</taxon>
        <taxon>Hexapoda</taxon>
        <taxon>Insecta</taxon>
        <taxon>Pterygota</taxon>
        <taxon>Neoptera</taxon>
        <taxon>Endopterygota</taxon>
        <taxon>Diptera</taxon>
        <taxon>Nematocera</taxon>
        <taxon>Chironomoidea</taxon>
        <taxon>Chironomidae</taxon>
        <taxon>Chironominae</taxon>
        <taxon>Polypedilum</taxon>
        <taxon>Polypedilum</taxon>
    </lineage>
</organism>
<protein>
    <recommendedName>
        <fullName evidence="6">Leucine rich repeat protein</fullName>
    </recommendedName>
</protein>
<keyword evidence="3" id="KW-0732">Signal</keyword>